<accession>A0A8W7PMP3</accession>
<dbReference type="EnsemblMetazoa" id="ACOM034151-RA">
    <property type="protein sequence ID" value="ACOM034151-PA.1"/>
    <property type="gene ID" value="ACOM034151"/>
</dbReference>
<dbReference type="AlphaFoldDB" id="A0A8W7PMP3"/>
<proteinExistence type="predicted"/>
<feature type="chain" id="PRO_5036472005" evidence="2">
    <location>
        <begin position="22"/>
        <end position="137"/>
    </location>
</feature>
<protein>
    <submittedName>
        <fullName evidence="3">Uncharacterized protein</fullName>
    </submittedName>
</protein>
<sequence length="137" mass="14840">MAVAVALAALWLVPLPPDAGARYGGADGPMAGNGPPLPPSTAALLLLFAHRRRPPAVMMARSRSPPSSAAERARGARYHSRSSAFSWSMRARWAGVRLFIVTVDTVVLCCSNGIANRRLNVSSKMYCEIFWYSVRPK</sequence>
<keyword evidence="2" id="KW-0732">Signal</keyword>
<keyword evidence="1" id="KW-0472">Membrane</keyword>
<keyword evidence="1" id="KW-1133">Transmembrane helix</keyword>
<reference evidence="3" key="1">
    <citation type="submission" date="2022-08" db="UniProtKB">
        <authorList>
            <consortium name="EnsemblMetazoa"/>
        </authorList>
    </citation>
    <scope>IDENTIFICATION</scope>
</reference>
<evidence type="ECO:0000256" key="2">
    <source>
        <dbReference type="SAM" id="SignalP"/>
    </source>
</evidence>
<keyword evidence="1" id="KW-0812">Transmembrane</keyword>
<organism evidence="3">
    <name type="scientific">Anopheles coluzzii</name>
    <name type="common">African malaria mosquito</name>
    <dbReference type="NCBI Taxonomy" id="1518534"/>
    <lineage>
        <taxon>Eukaryota</taxon>
        <taxon>Metazoa</taxon>
        <taxon>Ecdysozoa</taxon>
        <taxon>Arthropoda</taxon>
        <taxon>Hexapoda</taxon>
        <taxon>Insecta</taxon>
        <taxon>Pterygota</taxon>
        <taxon>Neoptera</taxon>
        <taxon>Endopterygota</taxon>
        <taxon>Diptera</taxon>
        <taxon>Nematocera</taxon>
        <taxon>Culicoidea</taxon>
        <taxon>Culicidae</taxon>
        <taxon>Anophelinae</taxon>
        <taxon>Anopheles</taxon>
    </lineage>
</organism>
<name>A0A8W7PMP3_ANOCL</name>
<feature type="signal peptide" evidence="2">
    <location>
        <begin position="1"/>
        <end position="21"/>
    </location>
</feature>
<feature type="transmembrane region" description="Helical" evidence="1">
    <location>
        <begin position="94"/>
        <end position="115"/>
    </location>
</feature>
<evidence type="ECO:0000256" key="1">
    <source>
        <dbReference type="SAM" id="Phobius"/>
    </source>
</evidence>
<evidence type="ECO:0000313" key="3">
    <source>
        <dbReference type="EnsemblMetazoa" id="ACOM034151-PA.1"/>
    </source>
</evidence>
<dbReference type="Proteomes" id="UP000075882">
    <property type="component" value="Unassembled WGS sequence"/>
</dbReference>